<dbReference type="STRING" id="595528.A0A0D2WHD7"/>
<feature type="region of interest" description="Disordered" evidence="1">
    <location>
        <begin position="221"/>
        <end position="290"/>
    </location>
</feature>
<dbReference type="InterPro" id="IPR019496">
    <property type="entry name" value="NUFIP1_cons_dom"/>
</dbReference>
<protein>
    <recommendedName>
        <fullName evidence="2">C2H2-type domain-containing protein</fullName>
    </recommendedName>
</protein>
<evidence type="ECO:0000313" key="3">
    <source>
        <dbReference type="EMBL" id="KJE89020.1"/>
    </source>
</evidence>
<dbReference type="InterPro" id="IPR039136">
    <property type="entry name" value="NUFIP1-like"/>
</dbReference>
<dbReference type="PANTHER" id="PTHR13309">
    <property type="entry name" value="NUCLEAR FRAGILE X MENTAL RETARDATION PROTEIN INTERACTING PROTEIN 1"/>
    <property type="match status" value="1"/>
</dbReference>
<gene>
    <name evidence="3" type="ORF">CAOG_000579</name>
</gene>
<evidence type="ECO:0000259" key="2">
    <source>
        <dbReference type="PROSITE" id="PS00028"/>
    </source>
</evidence>
<organism evidence="3 4">
    <name type="scientific">Capsaspora owczarzaki (strain ATCC 30864)</name>
    <dbReference type="NCBI Taxonomy" id="595528"/>
    <lineage>
        <taxon>Eukaryota</taxon>
        <taxon>Filasterea</taxon>
        <taxon>Capsaspora</taxon>
    </lineage>
</organism>
<dbReference type="InterPro" id="IPR013087">
    <property type="entry name" value="Znf_C2H2_type"/>
</dbReference>
<dbReference type="EMBL" id="KE346360">
    <property type="protein sequence ID" value="KJE89020.1"/>
    <property type="molecule type" value="Genomic_DNA"/>
</dbReference>
<dbReference type="Proteomes" id="UP000008743">
    <property type="component" value="Unassembled WGS sequence"/>
</dbReference>
<dbReference type="GO" id="GO:0003723">
    <property type="term" value="F:RNA binding"/>
    <property type="evidence" value="ECO:0007669"/>
    <property type="project" value="InterPro"/>
</dbReference>
<evidence type="ECO:0000313" key="4">
    <source>
        <dbReference type="Proteomes" id="UP000008743"/>
    </source>
</evidence>
<feature type="compositionally biased region" description="Basic residues" evidence="1">
    <location>
        <begin position="275"/>
        <end position="290"/>
    </location>
</feature>
<dbReference type="GO" id="GO:0000492">
    <property type="term" value="P:box C/D snoRNP assembly"/>
    <property type="evidence" value="ECO:0007669"/>
    <property type="project" value="TreeGrafter"/>
</dbReference>
<dbReference type="PANTHER" id="PTHR13309:SF0">
    <property type="entry name" value="FMR1-INTERACTING PROTEIN NUFIP1"/>
    <property type="match status" value="1"/>
</dbReference>
<dbReference type="RefSeq" id="XP_004365450.2">
    <property type="nucleotide sequence ID" value="XM_004365393.2"/>
</dbReference>
<evidence type="ECO:0000256" key="1">
    <source>
        <dbReference type="SAM" id="MobiDB-lite"/>
    </source>
</evidence>
<dbReference type="InParanoid" id="A0A0D2WHD7"/>
<dbReference type="PROSITE" id="PS00028">
    <property type="entry name" value="ZINC_FINGER_C2H2_1"/>
    <property type="match status" value="1"/>
</dbReference>
<proteinExistence type="predicted"/>
<name>A0A0D2WHD7_CAPO3</name>
<sequence length="290" mass="31182">MLPTPHQQSAKYIPTPMELLLGGNAKSSPATAATAATAAMVPLPRLHAAATTAGTTSLASLLNLPPPIPLQSFQTGLLQQPMQPVGPPSILLQMLEKGTPTAGDHSPSPRVAPLSSSGLATPPLLIATSVSSTETVPSDTGSHESTGTLVRCAPCSMQFASQAKLDMHTRIDHILCDLNGCAFTACKRVVIRHRQDCHPPVGKTFVCLDTPEEIEKWRAERRKRYPTNANMEAKAELPPKSKATKRASEKRVSSSAVAAAEEEGNPRKASATRQSNRRRHTCDRKLRRRR</sequence>
<dbReference type="OrthoDB" id="273070at2759"/>
<feature type="domain" description="C2H2-type" evidence="2">
    <location>
        <begin position="152"/>
        <end position="173"/>
    </location>
</feature>
<reference evidence="4" key="1">
    <citation type="submission" date="2011-02" db="EMBL/GenBank/DDBJ databases">
        <title>The Genome Sequence of Capsaspora owczarzaki ATCC 30864.</title>
        <authorList>
            <person name="Russ C."/>
            <person name="Cuomo C."/>
            <person name="Burger G."/>
            <person name="Gray M.W."/>
            <person name="Holland P.W.H."/>
            <person name="King N."/>
            <person name="Lang F.B.F."/>
            <person name="Roger A.J."/>
            <person name="Ruiz-Trillo I."/>
            <person name="Young S.K."/>
            <person name="Zeng Q."/>
            <person name="Gargeya S."/>
            <person name="Alvarado L."/>
            <person name="Berlin A."/>
            <person name="Chapman S.B."/>
            <person name="Chen Z."/>
            <person name="Freedman E."/>
            <person name="Gellesch M."/>
            <person name="Goldberg J."/>
            <person name="Griggs A."/>
            <person name="Gujja S."/>
            <person name="Heilman E."/>
            <person name="Heiman D."/>
            <person name="Howarth C."/>
            <person name="Mehta T."/>
            <person name="Neiman D."/>
            <person name="Pearson M."/>
            <person name="Roberts A."/>
            <person name="Saif S."/>
            <person name="Shea T."/>
            <person name="Shenoy N."/>
            <person name="Sisk P."/>
            <person name="Stolte C."/>
            <person name="Sykes S."/>
            <person name="White J."/>
            <person name="Yandava C."/>
            <person name="Haas B."/>
            <person name="Nusbaum C."/>
            <person name="Birren B."/>
        </authorList>
    </citation>
    <scope>NUCLEOTIDE SEQUENCE</scope>
    <source>
        <strain evidence="4">ATCC 30864</strain>
    </source>
</reference>
<dbReference type="AlphaFoldDB" id="A0A0D2WHD7"/>
<accession>A0A0D2WHD7</accession>
<dbReference type="PhylomeDB" id="A0A0D2WHD7"/>
<dbReference type="Pfam" id="PF10453">
    <property type="entry name" value="NUFIP1"/>
    <property type="match status" value="1"/>
</dbReference>
<keyword evidence="4" id="KW-1185">Reference proteome</keyword>
<dbReference type="GO" id="GO:0005634">
    <property type="term" value="C:nucleus"/>
    <property type="evidence" value="ECO:0007669"/>
    <property type="project" value="TreeGrafter"/>
</dbReference>